<gene>
    <name evidence="1" type="ORF">FWILDA_LOCUS5825</name>
</gene>
<name>A0A9W4WR82_9GLOM</name>
<comment type="caution">
    <text evidence="1">The sequence shown here is derived from an EMBL/GenBank/DDBJ whole genome shotgun (WGS) entry which is preliminary data.</text>
</comment>
<sequence length="59" mass="7215">MFNENFVIIIRVRQQRFLRLIDPFDFGVHKFQVTVQSRGFLSFMTMWNPYLVIKKEFNA</sequence>
<keyword evidence="2" id="KW-1185">Reference proteome</keyword>
<dbReference type="AlphaFoldDB" id="A0A9W4WR82"/>
<reference evidence="1" key="1">
    <citation type="submission" date="2022-08" db="EMBL/GenBank/DDBJ databases">
        <authorList>
            <person name="Kallberg Y."/>
            <person name="Tangrot J."/>
            <person name="Rosling A."/>
        </authorList>
    </citation>
    <scope>NUCLEOTIDE SEQUENCE</scope>
    <source>
        <strain evidence="1">Wild A</strain>
    </source>
</reference>
<accession>A0A9W4WR82</accession>
<protein>
    <submittedName>
        <fullName evidence="1">2278_t:CDS:1</fullName>
    </submittedName>
</protein>
<evidence type="ECO:0000313" key="1">
    <source>
        <dbReference type="EMBL" id="CAI2172920.1"/>
    </source>
</evidence>
<dbReference type="Proteomes" id="UP001153678">
    <property type="component" value="Unassembled WGS sequence"/>
</dbReference>
<dbReference type="EMBL" id="CAMKVN010000997">
    <property type="protein sequence ID" value="CAI2172920.1"/>
    <property type="molecule type" value="Genomic_DNA"/>
</dbReference>
<organism evidence="1 2">
    <name type="scientific">Funneliformis geosporum</name>
    <dbReference type="NCBI Taxonomy" id="1117311"/>
    <lineage>
        <taxon>Eukaryota</taxon>
        <taxon>Fungi</taxon>
        <taxon>Fungi incertae sedis</taxon>
        <taxon>Mucoromycota</taxon>
        <taxon>Glomeromycotina</taxon>
        <taxon>Glomeromycetes</taxon>
        <taxon>Glomerales</taxon>
        <taxon>Glomeraceae</taxon>
        <taxon>Funneliformis</taxon>
    </lineage>
</organism>
<proteinExistence type="predicted"/>
<evidence type="ECO:0000313" key="2">
    <source>
        <dbReference type="Proteomes" id="UP001153678"/>
    </source>
</evidence>